<evidence type="ECO:0008006" key="4">
    <source>
        <dbReference type="Google" id="ProtNLM"/>
    </source>
</evidence>
<feature type="region of interest" description="Disordered" evidence="1">
    <location>
        <begin position="201"/>
        <end position="232"/>
    </location>
</feature>
<gene>
    <name evidence="2" type="ORF">HanXRQr2_Chr01g0035351</name>
</gene>
<dbReference type="AlphaFoldDB" id="A0A9K3JXS6"/>
<dbReference type="Gramene" id="mRNA:HanXRQr2_Chr01g0035351">
    <property type="protein sequence ID" value="mRNA:HanXRQr2_Chr01g0035351"/>
    <property type="gene ID" value="HanXRQr2_Chr01g0035351"/>
</dbReference>
<reference evidence="2" key="1">
    <citation type="journal article" date="2017" name="Nature">
        <title>The sunflower genome provides insights into oil metabolism, flowering and Asterid evolution.</title>
        <authorList>
            <person name="Badouin H."/>
            <person name="Gouzy J."/>
            <person name="Grassa C.J."/>
            <person name="Murat F."/>
            <person name="Staton S.E."/>
            <person name="Cottret L."/>
            <person name="Lelandais-Briere C."/>
            <person name="Owens G.L."/>
            <person name="Carrere S."/>
            <person name="Mayjonade B."/>
            <person name="Legrand L."/>
            <person name="Gill N."/>
            <person name="Kane N.C."/>
            <person name="Bowers J.E."/>
            <person name="Hubner S."/>
            <person name="Bellec A."/>
            <person name="Berard A."/>
            <person name="Berges H."/>
            <person name="Blanchet N."/>
            <person name="Boniface M.C."/>
            <person name="Brunel D."/>
            <person name="Catrice O."/>
            <person name="Chaidir N."/>
            <person name="Claudel C."/>
            <person name="Donnadieu C."/>
            <person name="Faraut T."/>
            <person name="Fievet G."/>
            <person name="Helmstetter N."/>
            <person name="King M."/>
            <person name="Knapp S.J."/>
            <person name="Lai Z."/>
            <person name="Le Paslier M.C."/>
            <person name="Lippi Y."/>
            <person name="Lorenzon L."/>
            <person name="Mandel J.R."/>
            <person name="Marage G."/>
            <person name="Marchand G."/>
            <person name="Marquand E."/>
            <person name="Bret-Mestries E."/>
            <person name="Morien E."/>
            <person name="Nambeesan S."/>
            <person name="Nguyen T."/>
            <person name="Pegot-Espagnet P."/>
            <person name="Pouilly N."/>
            <person name="Raftis F."/>
            <person name="Sallet E."/>
            <person name="Schiex T."/>
            <person name="Thomas J."/>
            <person name="Vandecasteele C."/>
            <person name="Vares D."/>
            <person name="Vear F."/>
            <person name="Vautrin S."/>
            <person name="Crespi M."/>
            <person name="Mangin B."/>
            <person name="Burke J.M."/>
            <person name="Salse J."/>
            <person name="Munos S."/>
            <person name="Vincourt P."/>
            <person name="Rieseberg L.H."/>
            <person name="Langlade N.B."/>
        </authorList>
    </citation>
    <scope>NUCLEOTIDE SEQUENCE</scope>
    <source>
        <tissue evidence="2">Leaves</tissue>
    </source>
</reference>
<reference evidence="2" key="2">
    <citation type="submission" date="2020-06" db="EMBL/GenBank/DDBJ databases">
        <title>Helianthus annuus Genome sequencing and assembly Release 2.</title>
        <authorList>
            <person name="Gouzy J."/>
            <person name="Langlade N."/>
            <person name="Munos S."/>
        </authorList>
    </citation>
    <scope>NUCLEOTIDE SEQUENCE</scope>
    <source>
        <tissue evidence="2">Leaves</tissue>
    </source>
</reference>
<dbReference type="Proteomes" id="UP000215914">
    <property type="component" value="Unassembled WGS sequence"/>
</dbReference>
<sequence length="232" mass="27129">MFSREAGLYMWRSIPIDKIGWDNVEQHYKDALMNHLRENFNFDEVERDIEAKNLTGGIRAVLMKRYSDRKHDAKKLFKSKGGYNDLESARAFHPPDMPYDNWLRTIEGFREEKYIKRSNANTLVREKQQFPYRGGTSSYGSTAYKNVMFYDMGWVPTYAKTHTDNQGNWVDPVAEQNYDFVNSLFQTPSFLNQLNNYLASQGKGKGKSKDYDSDNLFDNESDDEPNDNDDDE</sequence>
<protein>
    <recommendedName>
        <fullName evidence="4">Transposase, Ptta/En/Spm, plant</fullName>
    </recommendedName>
</protein>
<accession>A0A9K3JXS6</accession>
<name>A0A9K3JXS6_HELAN</name>
<feature type="compositionally biased region" description="Acidic residues" evidence="1">
    <location>
        <begin position="213"/>
        <end position="232"/>
    </location>
</feature>
<evidence type="ECO:0000256" key="1">
    <source>
        <dbReference type="SAM" id="MobiDB-lite"/>
    </source>
</evidence>
<evidence type="ECO:0000313" key="2">
    <source>
        <dbReference type="EMBL" id="KAF5823164.1"/>
    </source>
</evidence>
<proteinExistence type="predicted"/>
<evidence type="ECO:0000313" key="3">
    <source>
        <dbReference type="Proteomes" id="UP000215914"/>
    </source>
</evidence>
<comment type="caution">
    <text evidence="2">The sequence shown here is derived from an EMBL/GenBank/DDBJ whole genome shotgun (WGS) entry which is preliminary data.</text>
</comment>
<organism evidence="2 3">
    <name type="scientific">Helianthus annuus</name>
    <name type="common">Common sunflower</name>
    <dbReference type="NCBI Taxonomy" id="4232"/>
    <lineage>
        <taxon>Eukaryota</taxon>
        <taxon>Viridiplantae</taxon>
        <taxon>Streptophyta</taxon>
        <taxon>Embryophyta</taxon>
        <taxon>Tracheophyta</taxon>
        <taxon>Spermatophyta</taxon>
        <taxon>Magnoliopsida</taxon>
        <taxon>eudicotyledons</taxon>
        <taxon>Gunneridae</taxon>
        <taxon>Pentapetalae</taxon>
        <taxon>asterids</taxon>
        <taxon>campanulids</taxon>
        <taxon>Asterales</taxon>
        <taxon>Asteraceae</taxon>
        <taxon>Asteroideae</taxon>
        <taxon>Heliantheae alliance</taxon>
        <taxon>Heliantheae</taxon>
        <taxon>Helianthus</taxon>
    </lineage>
</organism>
<dbReference type="EMBL" id="MNCJ02000316">
    <property type="protein sequence ID" value="KAF5823164.1"/>
    <property type="molecule type" value="Genomic_DNA"/>
</dbReference>
<keyword evidence="3" id="KW-1185">Reference proteome</keyword>